<protein>
    <submittedName>
        <fullName evidence="1">Uncharacterized protein</fullName>
    </submittedName>
</protein>
<evidence type="ECO:0000313" key="2">
    <source>
        <dbReference type="Proteomes" id="UP001310022"/>
    </source>
</evidence>
<name>A0AAN4VVA3_9BACT</name>
<sequence>MAIISKKKIIYPIYDKLQLYCAEHGRQADLPITYEDLCRYNSSIPLFDNNDNDTLWETVFFSPIEMEQVHASLKYIYSLLRAGGDVSVIKHLYIDRIDVCTYGNTRPFRIRVVNRINDLFDYFYIKRADASRVYGLELEHLLSPNNITFFVNDQTLVEEHIQGIPGDQFMAGHMHSQEVNEIRLAKEFVKFNERCFVRLLGDMHANNFVVEIIPDFDEVHYRIRPIDFDQQNYEGRRVIYLPQFFKQNNPIIQIGIKYMKPELELQYQKEERSRLRNRIRAAHYKIDQLIEVMKGDNISKPTNVHQLKTELSEMYRSSSFLKCQNMGEVLHESLSMLFKQKIRPRNNSIPIIE</sequence>
<keyword evidence="2" id="KW-1185">Reference proteome</keyword>
<dbReference type="EMBL" id="BQKE01000001">
    <property type="protein sequence ID" value="GJM59642.1"/>
    <property type="molecule type" value="Genomic_DNA"/>
</dbReference>
<reference evidence="1 2" key="1">
    <citation type="submission" date="2021-12" db="EMBL/GenBank/DDBJ databases">
        <title>Genome sequencing of bacteria with rrn-lacking chromosome and rrn-plasmid.</title>
        <authorList>
            <person name="Anda M."/>
            <person name="Iwasaki W."/>
        </authorList>
    </citation>
    <scope>NUCLEOTIDE SEQUENCE [LARGE SCALE GENOMIC DNA]</scope>
    <source>
        <strain evidence="1 2">NBRC 15940</strain>
    </source>
</reference>
<organism evidence="1 2">
    <name type="scientific">Persicobacter diffluens</name>
    <dbReference type="NCBI Taxonomy" id="981"/>
    <lineage>
        <taxon>Bacteria</taxon>
        <taxon>Pseudomonadati</taxon>
        <taxon>Bacteroidota</taxon>
        <taxon>Cytophagia</taxon>
        <taxon>Cytophagales</taxon>
        <taxon>Persicobacteraceae</taxon>
        <taxon>Persicobacter</taxon>
    </lineage>
</organism>
<gene>
    <name evidence="1" type="ORF">PEDI_01940</name>
</gene>
<dbReference type="Proteomes" id="UP001310022">
    <property type="component" value="Unassembled WGS sequence"/>
</dbReference>
<comment type="caution">
    <text evidence="1">The sequence shown here is derived from an EMBL/GenBank/DDBJ whole genome shotgun (WGS) entry which is preliminary data.</text>
</comment>
<dbReference type="RefSeq" id="WP_053406218.1">
    <property type="nucleotide sequence ID" value="NZ_BQKE01000001.1"/>
</dbReference>
<dbReference type="AlphaFoldDB" id="A0AAN4VVA3"/>
<accession>A0AAN4VVA3</accession>
<proteinExistence type="predicted"/>
<evidence type="ECO:0000313" key="1">
    <source>
        <dbReference type="EMBL" id="GJM59642.1"/>
    </source>
</evidence>